<reference evidence="1" key="1">
    <citation type="submission" date="2020-08" db="EMBL/GenBank/DDBJ databases">
        <title>Genomic Encyclopedia of Type Strains, Phase IV (KMG-V): Genome sequencing to study the core and pangenomes of soil and plant-associated prokaryotes.</title>
        <authorList>
            <person name="Whitman W."/>
        </authorList>
    </citation>
    <scope>NUCLEOTIDE SEQUENCE</scope>
    <source>
        <strain evidence="1">M8UP15</strain>
    </source>
</reference>
<keyword evidence="2" id="KW-1185">Reference proteome</keyword>
<name>A0ACC5NT80_9BACT</name>
<sequence>MAFADVLEAAADADSGGGSGAGGCRRYCLTMRQHEVRTQLGRVPVQMFAANDRMNQMLIEHLDPAAWRAKPPAKPPDKARTIAAIFTHVHNVRCKWVRLTAPHLKVPLQLNRAHCTQQQAREGLAESAARCEEMLAEALGGEGGRIEKFRRDGWAPEWPAGVEMLCYMLAHEAHHRGQVCMLAHQMGFALPYEASDGIWNWEKLWRECGWPRGPGYGS</sequence>
<gene>
    <name evidence="1" type="ORF">HDF13_000024</name>
</gene>
<protein>
    <submittedName>
        <fullName evidence="1">Damage-inducible protein DinB</fullName>
    </submittedName>
</protein>
<accession>A0ACC5NT80</accession>
<proteinExistence type="predicted"/>
<evidence type="ECO:0000313" key="1">
    <source>
        <dbReference type="EMBL" id="MBB5337691.1"/>
    </source>
</evidence>
<comment type="caution">
    <text evidence="1">The sequence shown here is derived from an EMBL/GenBank/DDBJ whole genome shotgun (WGS) entry which is preliminary data.</text>
</comment>
<evidence type="ECO:0000313" key="2">
    <source>
        <dbReference type="Proteomes" id="UP000569005"/>
    </source>
</evidence>
<organism evidence="1 2">
    <name type="scientific">Tunturiibacter gelidiferens</name>
    <dbReference type="NCBI Taxonomy" id="3069689"/>
    <lineage>
        <taxon>Bacteria</taxon>
        <taxon>Pseudomonadati</taxon>
        <taxon>Acidobacteriota</taxon>
        <taxon>Terriglobia</taxon>
        <taxon>Terriglobales</taxon>
        <taxon>Acidobacteriaceae</taxon>
        <taxon>Tunturiibacter</taxon>
    </lineage>
</organism>
<dbReference type="Proteomes" id="UP000569005">
    <property type="component" value="Unassembled WGS sequence"/>
</dbReference>
<dbReference type="EMBL" id="JACHEA010000001">
    <property type="protein sequence ID" value="MBB5337691.1"/>
    <property type="molecule type" value="Genomic_DNA"/>
</dbReference>